<evidence type="ECO:0000256" key="6">
    <source>
        <dbReference type="SAM" id="MobiDB-lite"/>
    </source>
</evidence>
<dbReference type="PANTHER" id="PTHR17615">
    <property type="entry name" value="PROTEIN FAM189A"/>
    <property type="match status" value="1"/>
</dbReference>
<keyword evidence="2" id="KW-0812">Transmembrane</keyword>
<name>A0A401T0V0_CHIPU</name>
<dbReference type="AlphaFoldDB" id="A0A401T0V0"/>
<evidence type="ECO:0008006" key="10">
    <source>
        <dbReference type="Google" id="ProtNLM"/>
    </source>
</evidence>
<organism evidence="8 9">
    <name type="scientific">Chiloscyllium punctatum</name>
    <name type="common">Brownbanded bambooshark</name>
    <name type="synonym">Hemiscyllium punctatum</name>
    <dbReference type="NCBI Taxonomy" id="137246"/>
    <lineage>
        <taxon>Eukaryota</taxon>
        <taxon>Metazoa</taxon>
        <taxon>Chordata</taxon>
        <taxon>Craniata</taxon>
        <taxon>Vertebrata</taxon>
        <taxon>Chondrichthyes</taxon>
        <taxon>Elasmobranchii</taxon>
        <taxon>Galeomorphii</taxon>
        <taxon>Galeoidea</taxon>
        <taxon>Orectolobiformes</taxon>
        <taxon>Hemiscylliidae</taxon>
        <taxon>Chiloscyllium</taxon>
    </lineage>
</organism>
<keyword evidence="7" id="KW-0732">Signal</keyword>
<gene>
    <name evidence="8" type="ORF">chiPu_0014740</name>
</gene>
<comment type="caution">
    <text evidence="8">The sequence shown here is derived from an EMBL/GenBank/DDBJ whole genome shotgun (WGS) entry which is preliminary data.</text>
</comment>
<reference evidence="8 9" key="1">
    <citation type="journal article" date="2018" name="Nat. Ecol. Evol.">
        <title>Shark genomes provide insights into elasmobranch evolution and the origin of vertebrates.</title>
        <authorList>
            <person name="Hara Y"/>
            <person name="Yamaguchi K"/>
            <person name="Onimaru K"/>
            <person name="Kadota M"/>
            <person name="Koyanagi M"/>
            <person name="Keeley SD"/>
            <person name="Tatsumi K"/>
            <person name="Tanaka K"/>
            <person name="Motone F"/>
            <person name="Kageyama Y"/>
            <person name="Nozu R"/>
            <person name="Adachi N"/>
            <person name="Nishimura O"/>
            <person name="Nakagawa R"/>
            <person name="Tanegashima C"/>
            <person name="Kiyatake I"/>
            <person name="Matsumoto R"/>
            <person name="Murakumo K"/>
            <person name="Nishida K"/>
            <person name="Terakita A"/>
            <person name="Kuratani S"/>
            <person name="Sato K"/>
            <person name="Hyodo S Kuraku.S."/>
        </authorList>
    </citation>
    <scope>NUCLEOTIDE SEQUENCE [LARGE SCALE GENOMIC DNA]</scope>
</reference>
<proteinExistence type="inferred from homology"/>
<evidence type="ECO:0000256" key="2">
    <source>
        <dbReference type="ARBA" id="ARBA00022692"/>
    </source>
</evidence>
<evidence type="ECO:0000256" key="3">
    <source>
        <dbReference type="ARBA" id="ARBA00022989"/>
    </source>
</evidence>
<evidence type="ECO:0000313" key="8">
    <source>
        <dbReference type="EMBL" id="GCC36247.1"/>
    </source>
</evidence>
<evidence type="ECO:0000256" key="5">
    <source>
        <dbReference type="ARBA" id="ARBA00034309"/>
    </source>
</evidence>
<accession>A0A401T0V0</accession>
<evidence type="ECO:0000313" key="9">
    <source>
        <dbReference type="Proteomes" id="UP000287033"/>
    </source>
</evidence>
<dbReference type="STRING" id="137246.A0A401T0V0"/>
<dbReference type="InterPro" id="IPR030431">
    <property type="entry name" value="ENTREP1-3"/>
</dbReference>
<dbReference type="OrthoDB" id="10036151at2759"/>
<feature type="chain" id="PRO_5019276660" description="Protein FAM189A1" evidence="7">
    <location>
        <begin position="23"/>
        <end position="587"/>
    </location>
</feature>
<comment type="subcellular location">
    <subcellularLocation>
        <location evidence="1">Membrane</location>
    </subcellularLocation>
</comment>
<dbReference type="OMA" id="VIMGSQQ"/>
<dbReference type="PANTHER" id="PTHR17615:SF6">
    <property type="entry name" value="PROTEIN ENTREP2"/>
    <property type="match status" value="1"/>
</dbReference>
<evidence type="ECO:0000256" key="4">
    <source>
        <dbReference type="ARBA" id="ARBA00023136"/>
    </source>
</evidence>
<comment type="similarity">
    <text evidence="5">Belongs to the ENTREP family.</text>
</comment>
<dbReference type="Proteomes" id="UP000287033">
    <property type="component" value="Unassembled WGS sequence"/>
</dbReference>
<feature type="non-terminal residue" evidence="8">
    <location>
        <position position="1"/>
    </location>
</feature>
<feature type="compositionally biased region" description="Polar residues" evidence="6">
    <location>
        <begin position="203"/>
        <end position="212"/>
    </location>
</feature>
<dbReference type="GO" id="GO:0016020">
    <property type="term" value="C:membrane"/>
    <property type="evidence" value="ECO:0007669"/>
    <property type="project" value="UniProtKB-SubCell"/>
</dbReference>
<evidence type="ECO:0000256" key="7">
    <source>
        <dbReference type="SAM" id="SignalP"/>
    </source>
</evidence>
<feature type="region of interest" description="Disordered" evidence="6">
    <location>
        <begin position="199"/>
        <end position="227"/>
    </location>
</feature>
<keyword evidence="3" id="KW-1133">Transmembrane helix</keyword>
<protein>
    <recommendedName>
        <fullName evidence="10">Protein FAM189A1</fullName>
    </recommendedName>
</protein>
<feature type="signal peptide" evidence="7">
    <location>
        <begin position="1"/>
        <end position="22"/>
    </location>
</feature>
<dbReference type="EMBL" id="BEZZ01000802">
    <property type="protein sequence ID" value="GCC36247.1"/>
    <property type="molecule type" value="Genomic_DNA"/>
</dbReference>
<evidence type="ECO:0000256" key="1">
    <source>
        <dbReference type="ARBA" id="ARBA00004370"/>
    </source>
</evidence>
<keyword evidence="9" id="KW-1185">Reference proteome</keyword>
<keyword evidence="4" id="KW-0472">Membrane</keyword>
<sequence>ITFFMLLSAVCVILNLAGSILSCQNAQMVTSLEECHLYKFDGDGVCVCCEIQEQTKGCSSFTETLKLNPVRQCGIVHLALKDLLFSICALNVISTIICALATVTCCMQVATADIVQMLIPQRVPNPECVSPHGTVLQQPLDFDEFIPPLPPPPYYPPEYTCSPGVETQRNLHLDFPPSPFSTINSPSCLYPAELPPPYEAAVGQTSTNQGSTVDHHSSESSQNSSSSLSERNIFTAFSTQVPVDNVLLTLCESAEILEQNGMSMDCCSVEIQECVHSAANVIPATTTDHGCTSLEADIGWQCRTYSESFCEEGNNSPDLSLGSVSWQEHRLSECSAVSSNTVEKIPQTPAQACTLSLKQIKMCCGAFRQSPSATVPDRVRLPAQQKTGGNRIIRSSSDPATCTSTKAHYHELHFVTLSHLAKRFQSIKQQSYMVKMDGHREQQALQEVSRGRTHSLVDLKAYKDTKILVAKFLQHSNCNLAPEIQHVINSIRSVIKLDEQHMEEAIYSANIIDQVMTSSQQPMNVISLRLQENLHLLSCGDVSSPTALVQTVQVDHRFEHEQPQFSLIDVCKETILETCRVDCAISD</sequence>